<dbReference type="Pfam" id="PF00248">
    <property type="entry name" value="Aldo_ket_red"/>
    <property type="match status" value="1"/>
</dbReference>
<dbReference type="GO" id="GO:0045290">
    <property type="term" value="F:D-arabinose 1-dehydrogenase [NAD(P)+] activity"/>
    <property type="evidence" value="ECO:0007669"/>
    <property type="project" value="TreeGrafter"/>
</dbReference>
<evidence type="ECO:0000259" key="2">
    <source>
        <dbReference type="Pfam" id="PF00248"/>
    </source>
</evidence>
<keyword evidence="4" id="KW-1185">Reference proteome</keyword>
<proteinExistence type="predicted"/>
<dbReference type="GO" id="GO:0070485">
    <property type="term" value="P:dehydro-D-arabinono-1,4-lactone biosynthetic process"/>
    <property type="evidence" value="ECO:0007669"/>
    <property type="project" value="TreeGrafter"/>
</dbReference>
<dbReference type="InterPro" id="IPR020471">
    <property type="entry name" value="AKR"/>
</dbReference>
<evidence type="ECO:0000313" key="4">
    <source>
        <dbReference type="Proteomes" id="UP000027195"/>
    </source>
</evidence>
<feature type="domain" description="NADP-dependent oxidoreductase" evidence="2">
    <location>
        <begin position="43"/>
        <end position="371"/>
    </location>
</feature>
<accession>A0A067MXN9</accession>
<sequence>MIGLDSPQPTYTAPAVDSVPDTEADRPVEGKPLTSEHCEYFSPLVFGAAALSHHYNPAGWLDTDGPLRTVRLALRYGITAFDTSPWYGASEIVLGSVLQSLSSEFPRSSYKLITKCGRYGPEVKDFDYSPGAIRRSVARSLERLKTDYLDVLFLHDVEFVATRVTPNSAAGDGSLALAGDGERAWGFVPGEEARVWGEGDQKILIALAEIRKMKEEGIVKAIGITGLPLPTLLRLSLLALHTPPYEPLDCILSYAQFHLQNSTFASFLPHFISRAKIPHILCASPLAMGLLTSSPPSWHPAPPALHEVARETIALAQDWPGGLPNLALGFGMRRQGPVMGNQGRSVPTVVGFSNLDEVHEALKVWREVSEDDKATSRARLDMEAAVQQRFIERGWKNWSWAQPAEKQDK</sequence>
<gene>
    <name evidence="3" type="ORF">BOTBODRAFT_26546</name>
</gene>
<dbReference type="InParanoid" id="A0A067MXN9"/>
<dbReference type="HOGENOM" id="CLU_023205_7_0_1"/>
<dbReference type="AlphaFoldDB" id="A0A067MXN9"/>
<organism evidence="3 4">
    <name type="scientific">Botryobasidium botryosum (strain FD-172 SS1)</name>
    <dbReference type="NCBI Taxonomy" id="930990"/>
    <lineage>
        <taxon>Eukaryota</taxon>
        <taxon>Fungi</taxon>
        <taxon>Dikarya</taxon>
        <taxon>Basidiomycota</taxon>
        <taxon>Agaricomycotina</taxon>
        <taxon>Agaricomycetes</taxon>
        <taxon>Cantharellales</taxon>
        <taxon>Botryobasidiaceae</taxon>
        <taxon>Botryobasidium</taxon>
    </lineage>
</organism>
<dbReference type="Proteomes" id="UP000027195">
    <property type="component" value="Unassembled WGS sequence"/>
</dbReference>
<evidence type="ECO:0000313" key="3">
    <source>
        <dbReference type="EMBL" id="KDQ20528.1"/>
    </source>
</evidence>
<dbReference type="InterPro" id="IPR036812">
    <property type="entry name" value="NAD(P)_OxRdtase_dom_sf"/>
</dbReference>
<dbReference type="Gene3D" id="3.20.20.100">
    <property type="entry name" value="NADP-dependent oxidoreductase domain"/>
    <property type="match status" value="1"/>
</dbReference>
<dbReference type="PANTHER" id="PTHR42686">
    <property type="entry name" value="GH17980P-RELATED"/>
    <property type="match status" value="1"/>
</dbReference>
<dbReference type="OrthoDB" id="5286008at2759"/>
<dbReference type="EMBL" id="KL198017">
    <property type="protein sequence ID" value="KDQ20528.1"/>
    <property type="molecule type" value="Genomic_DNA"/>
</dbReference>
<dbReference type="SUPFAM" id="SSF51430">
    <property type="entry name" value="NAD(P)-linked oxidoreductase"/>
    <property type="match status" value="1"/>
</dbReference>
<dbReference type="PANTHER" id="PTHR42686:SF1">
    <property type="entry name" value="GH17980P-RELATED"/>
    <property type="match status" value="1"/>
</dbReference>
<dbReference type="STRING" id="930990.A0A067MXN9"/>
<reference evidence="4" key="1">
    <citation type="journal article" date="2014" name="Proc. Natl. Acad. Sci. U.S.A.">
        <title>Extensive sampling of basidiomycete genomes demonstrates inadequacy of the white-rot/brown-rot paradigm for wood decay fungi.</title>
        <authorList>
            <person name="Riley R."/>
            <person name="Salamov A.A."/>
            <person name="Brown D.W."/>
            <person name="Nagy L.G."/>
            <person name="Floudas D."/>
            <person name="Held B.W."/>
            <person name="Levasseur A."/>
            <person name="Lombard V."/>
            <person name="Morin E."/>
            <person name="Otillar R."/>
            <person name="Lindquist E.A."/>
            <person name="Sun H."/>
            <person name="LaButti K.M."/>
            <person name="Schmutz J."/>
            <person name="Jabbour D."/>
            <person name="Luo H."/>
            <person name="Baker S.E."/>
            <person name="Pisabarro A.G."/>
            <person name="Walton J.D."/>
            <person name="Blanchette R.A."/>
            <person name="Henrissat B."/>
            <person name="Martin F."/>
            <person name="Cullen D."/>
            <person name="Hibbett D.S."/>
            <person name="Grigoriev I.V."/>
        </authorList>
    </citation>
    <scope>NUCLEOTIDE SEQUENCE [LARGE SCALE GENOMIC DNA]</scope>
    <source>
        <strain evidence="4">FD-172 SS1</strain>
    </source>
</reference>
<feature type="region of interest" description="Disordered" evidence="1">
    <location>
        <begin position="1"/>
        <end position="31"/>
    </location>
</feature>
<evidence type="ECO:0000256" key="1">
    <source>
        <dbReference type="SAM" id="MobiDB-lite"/>
    </source>
</evidence>
<protein>
    <recommendedName>
        <fullName evidence="2">NADP-dependent oxidoreductase domain-containing protein</fullName>
    </recommendedName>
</protein>
<dbReference type="InterPro" id="IPR023210">
    <property type="entry name" value="NADP_OxRdtase_dom"/>
</dbReference>
<dbReference type="GO" id="GO:0005829">
    <property type="term" value="C:cytosol"/>
    <property type="evidence" value="ECO:0007669"/>
    <property type="project" value="TreeGrafter"/>
</dbReference>
<name>A0A067MXN9_BOTB1</name>